<keyword evidence="4 6" id="KW-0067">ATP-binding</keyword>
<dbReference type="SMART" id="SM00382">
    <property type="entry name" value="AAA"/>
    <property type="match status" value="1"/>
</dbReference>
<protein>
    <submittedName>
        <fullName evidence="6">Putative ABC transporter ATP-binding protein YbhF</fullName>
    </submittedName>
</protein>
<dbReference type="PROSITE" id="PS00211">
    <property type="entry name" value="ABC_TRANSPORTER_1"/>
    <property type="match status" value="1"/>
</dbReference>
<comment type="similarity">
    <text evidence="1">Belongs to the ABC transporter superfamily.</text>
</comment>
<dbReference type="PANTHER" id="PTHR42711">
    <property type="entry name" value="ABC TRANSPORTER ATP-BINDING PROTEIN"/>
    <property type="match status" value="1"/>
</dbReference>
<dbReference type="InterPro" id="IPR017871">
    <property type="entry name" value="ABC_transporter-like_CS"/>
</dbReference>
<organism evidence="6">
    <name type="scientific">mine drainage metagenome</name>
    <dbReference type="NCBI Taxonomy" id="410659"/>
    <lineage>
        <taxon>unclassified sequences</taxon>
        <taxon>metagenomes</taxon>
        <taxon>ecological metagenomes</taxon>
    </lineage>
</organism>
<evidence type="ECO:0000256" key="1">
    <source>
        <dbReference type="ARBA" id="ARBA00005417"/>
    </source>
</evidence>
<dbReference type="InterPro" id="IPR027417">
    <property type="entry name" value="P-loop_NTPase"/>
</dbReference>
<dbReference type="InterPro" id="IPR003593">
    <property type="entry name" value="AAA+_ATPase"/>
</dbReference>
<dbReference type="Pfam" id="PF00005">
    <property type="entry name" value="ABC_tran"/>
    <property type="match status" value="1"/>
</dbReference>
<keyword evidence="2" id="KW-0813">Transport</keyword>
<dbReference type="CDD" id="cd03230">
    <property type="entry name" value="ABC_DR_subfamily_A"/>
    <property type="match status" value="1"/>
</dbReference>
<evidence type="ECO:0000256" key="2">
    <source>
        <dbReference type="ARBA" id="ARBA00022448"/>
    </source>
</evidence>
<evidence type="ECO:0000256" key="4">
    <source>
        <dbReference type="ARBA" id="ARBA00022840"/>
    </source>
</evidence>
<gene>
    <name evidence="6" type="primary">ybhF_14</name>
    <name evidence="6" type="ORF">GALL_282110</name>
</gene>
<dbReference type="GO" id="GO:0016887">
    <property type="term" value="F:ATP hydrolysis activity"/>
    <property type="evidence" value="ECO:0007669"/>
    <property type="project" value="InterPro"/>
</dbReference>
<accession>A0A1J5RD15</accession>
<dbReference type="AlphaFoldDB" id="A0A1J5RD15"/>
<comment type="caution">
    <text evidence="6">The sequence shown here is derived from an EMBL/GenBank/DDBJ whole genome shotgun (WGS) entry which is preliminary data.</text>
</comment>
<proteinExistence type="inferred from homology"/>
<dbReference type="InterPro" id="IPR003439">
    <property type="entry name" value="ABC_transporter-like_ATP-bd"/>
</dbReference>
<dbReference type="EMBL" id="MLJW01000312">
    <property type="protein sequence ID" value="OIQ89903.1"/>
    <property type="molecule type" value="Genomic_DNA"/>
</dbReference>
<dbReference type="GO" id="GO:0005524">
    <property type="term" value="F:ATP binding"/>
    <property type="evidence" value="ECO:0007669"/>
    <property type="project" value="UniProtKB-KW"/>
</dbReference>
<dbReference type="Gene3D" id="3.40.50.300">
    <property type="entry name" value="P-loop containing nucleotide triphosphate hydrolases"/>
    <property type="match status" value="1"/>
</dbReference>
<evidence type="ECO:0000313" key="6">
    <source>
        <dbReference type="EMBL" id="OIQ89903.1"/>
    </source>
</evidence>
<evidence type="ECO:0000259" key="5">
    <source>
        <dbReference type="PROSITE" id="PS50893"/>
    </source>
</evidence>
<feature type="domain" description="ABC transporter" evidence="5">
    <location>
        <begin position="4"/>
        <end position="231"/>
    </location>
</feature>
<sequence>MSALRLADIDKTLGARRVLDGLNLTIEQGEIYGLLGPNGSGKSTAINILCNLLDPDRGTVEIDGRPASAAARTALGICPQDIALYRDLYPAENLRFFAEIYGLAPSHASRRIAELVGLFGLETFARTPVSALSGGWQRRVNIAVALVHAPTLLVLDEPTAAVDVKARQELWLIIEALKKEGMTILLTTHHLEEAERLCSRVGILKDGRLAREGTIPEILALVPAQAIALIDAADPEKVRARARELGWALRDYAGRMACLLPRQSSLEETAQALRGVGASSISLQRVSLEHAYLDVVQGA</sequence>
<dbReference type="PANTHER" id="PTHR42711:SF5">
    <property type="entry name" value="ABC TRANSPORTER ATP-BINDING PROTEIN NATA"/>
    <property type="match status" value="1"/>
</dbReference>
<name>A0A1J5RD15_9ZZZZ</name>
<dbReference type="SUPFAM" id="SSF52540">
    <property type="entry name" value="P-loop containing nucleoside triphosphate hydrolases"/>
    <property type="match status" value="1"/>
</dbReference>
<evidence type="ECO:0000256" key="3">
    <source>
        <dbReference type="ARBA" id="ARBA00022741"/>
    </source>
</evidence>
<keyword evidence="3" id="KW-0547">Nucleotide-binding</keyword>
<reference evidence="6" key="1">
    <citation type="submission" date="2016-10" db="EMBL/GenBank/DDBJ databases">
        <title>Sequence of Gallionella enrichment culture.</title>
        <authorList>
            <person name="Poehlein A."/>
            <person name="Muehling M."/>
            <person name="Daniel R."/>
        </authorList>
    </citation>
    <scope>NUCLEOTIDE SEQUENCE</scope>
</reference>
<dbReference type="PROSITE" id="PS50893">
    <property type="entry name" value="ABC_TRANSPORTER_2"/>
    <property type="match status" value="1"/>
</dbReference>
<dbReference type="InterPro" id="IPR050763">
    <property type="entry name" value="ABC_transporter_ATP-binding"/>
</dbReference>